<name>A0A7I7MMY8_9MYCO</name>
<keyword evidence="3" id="KW-1185">Reference proteome</keyword>
<feature type="region of interest" description="Disordered" evidence="1">
    <location>
        <begin position="1"/>
        <end position="23"/>
    </location>
</feature>
<reference evidence="2 3" key="1">
    <citation type="journal article" date="2019" name="Emerg. Microbes Infect.">
        <title>Comprehensive subspecies identification of 175 nontuberculous mycobacteria species based on 7547 genomic profiles.</title>
        <authorList>
            <person name="Matsumoto Y."/>
            <person name="Kinjo T."/>
            <person name="Motooka D."/>
            <person name="Nabeya D."/>
            <person name="Jung N."/>
            <person name="Uechi K."/>
            <person name="Horii T."/>
            <person name="Iida T."/>
            <person name="Fujita J."/>
            <person name="Nakamura S."/>
        </authorList>
    </citation>
    <scope>NUCLEOTIDE SEQUENCE [LARGE SCALE GENOMIC DNA]</scope>
    <source>
        <strain evidence="2 3">JCM 14233</strain>
    </source>
</reference>
<gene>
    <name evidence="2" type="ORF">MSHI_14710</name>
</gene>
<evidence type="ECO:0000313" key="3">
    <source>
        <dbReference type="Proteomes" id="UP000467236"/>
    </source>
</evidence>
<protein>
    <submittedName>
        <fullName evidence="2">Uncharacterized protein</fullName>
    </submittedName>
</protein>
<organism evidence="2 3">
    <name type="scientific">Mycobacterium shinjukuense</name>
    <dbReference type="NCBI Taxonomy" id="398694"/>
    <lineage>
        <taxon>Bacteria</taxon>
        <taxon>Bacillati</taxon>
        <taxon>Actinomycetota</taxon>
        <taxon>Actinomycetes</taxon>
        <taxon>Mycobacteriales</taxon>
        <taxon>Mycobacteriaceae</taxon>
        <taxon>Mycobacterium</taxon>
    </lineage>
</organism>
<dbReference type="AlphaFoldDB" id="A0A7I7MMY8"/>
<dbReference type="RefSeq" id="WP_232065456.1">
    <property type="nucleotide sequence ID" value="NZ_AP022575.1"/>
</dbReference>
<proteinExistence type="predicted"/>
<sequence>MYTPAGYMPAQIQSAGRPKYDRPVASGGTIDQAAVAALGYLICATATSTVTG</sequence>
<dbReference type="EMBL" id="AP022575">
    <property type="protein sequence ID" value="BBX73565.1"/>
    <property type="molecule type" value="Genomic_DNA"/>
</dbReference>
<accession>A0A7I7MMY8</accession>
<evidence type="ECO:0000313" key="2">
    <source>
        <dbReference type="EMBL" id="BBX73565.1"/>
    </source>
</evidence>
<evidence type="ECO:0000256" key="1">
    <source>
        <dbReference type="SAM" id="MobiDB-lite"/>
    </source>
</evidence>
<dbReference type="Proteomes" id="UP000467236">
    <property type="component" value="Chromosome"/>
</dbReference>
<dbReference type="KEGG" id="mshj:MSHI_14710"/>